<protein>
    <recommendedName>
        <fullName evidence="3">Nudix hydrolase domain-containing protein</fullName>
    </recommendedName>
</protein>
<gene>
    <name evidence="1" type="ORF">CEE36_01095</name>
</gene>
<sequence length="203" mass="22984">MQISHERVLCFPRSLLNELGGFQGFRSDDGTLLEQILASGKARFIERAKAEEDPSFKQLIPYVVMVWSDKILFYVRGKKTEEGRLRSLGSVGIGGHISVTDHSLFERDIREVFAAGLGREVAEEVDVQTEFAERVAGLINDDSNPVGRVHLGILVIWKLAKPKVVKKERSITSLEFLTLEELRKRRETLETWSQIVIDAPFFA</sequence>
<dbReference type="EMBL" id="NJBO01000001">
    <property type="protein sequence ID" value="TKJ44368.1"/>
    <property type="molecule type" value="Genomic_DNA"/>
</dbReference>
<evidence type="ECO:0000313" key="2">
    <source>
        <dbReference type="Proteomes" id="UP000317778"/>
    </source>
</evidence>
<reference evidence="1 2" key="1">
    <citation type="submission" date="2017-06" db="EMBL/GenBank/DDBJ databases">
        <title>Novel microbial phyla capable of carbon fixation and sulfur reduction in deep-sea sediments.</title>
        <authorList>
            <person name="Huang J."/>
            <person name="Baker B."/>
            <person name="Wang Y."/>
        </authorList>
    </citation>
    <scope>NUCLEOTIDE SEQUENCE [LARGE SCALE GENOMIC DNA]</scope>
    <source>
        <strain evidence="1">B3_TA06</strain>
    </source>
</reference>
<dbReference type="Gene3D" id="3.90.79.10">
    <property type="entry name" value="Nucleoside Triphosphate Pyrophosphohydrolase"/>
    <property type="match status" value="1"/>
</dbReference>
<organism evidence="1 2">
    <name type="scientific">candidate division TA06 bacterium B3_TA06</name>
    <dbReference type="NCBI Taxonomy" id="2012487"/>
    <lineage>
        <taxon>Bacteria</taxon>
        <taxon>Bacteria division TA06</taxon>
    </lineage>
</organism>
<evidence type="ECO:0008006" key="3">
    <source>
        <dbReference type="Google" id="ProtNLM"/>
    </source>
</evidence>
<dbReference type="AlphaFoldDB" id="A0A532VB23"/>
<dbReference type="Proteomes" id="UP000317778">
    <property type="component" value="Unassembled WGS sequence"/>
</dbReference>
<name>A0A532VB23_UNCT6</name>
<proteinExistence type="predicted"/>
<comment type="caution">
    <text evidence="1">The sequence shown here is derived from an EMBL/GenBank/DDBJ whole genome shotgun (WGS) entry which is preliminary data.</text>
</comment>
<accession>A0A532VB23</accession>
<evidence type="ECO:0000313" key="1">
    <source>
        <dbReference type="EMBL" id="TKJ44368.1"/>
    </source>
</evidence>